<proteinExistence type="predicted"/>
<feature type="region of interest" description="Disordered" evidence="1">
    <location>
        <begin position="528"/>
        <end position="570"/>
    </location>
</feature>
<feature type="compositionally biased region" description="Basic and acidic residues" evidence="1">
    <location>
        <begin position="24"/>
        <end position="43"/>
    </location>
</feature>
<evidence type="ECO:0000256" key="1">
    <source>
        <dbReference type="SAM" id="MobiDB-lite"/>
    </source>
</evidence>
<keyword evidence="3" id="KW-1185">Reference proteome</keyword>
<feature type="compositionally biased region" description="Polar residues" evidence="1">
    <location>
        <begin position="528"/>
        <end position="541"/>
    </location>
</feature>
<comment type="caution">
    <text evidence="2">The sequence shown here is derived from an EMBL/GenBank/DDBJ whole genome shotgun (WGS) entry which is preliminary data.</text>
</comment>
<accession>A0AAD6MYN6</accession>
<dbReference type="AlphaFoldDB" id="A0AAD6MYN6"/>
<feature type="compositionally biased region" description="Polar residues" evidence="1">
    <location>
        <begin position="554"/>
        <end position="570"/>
    </location>
</feature>
<feature type="compositionally biased region" description="Polar residues" evidence="1">
    <location>
        <begin position="77"/>
        <end position="87"/>
    </location>
</feature>
<feature type="compositionally biased region" description="Pro residues" evidence="1">
    <location>
        <begin position="294"/>
        <end position="310"/>
    </location>
</feature>
<feature type="compositionally biased region" description="Low complexity" evidence="1">
    <location>
        <begin position="279"/>
        <end position="293"/>
    </location>
</feature>
<sequence length="570" mass="65381">MDISSERSPPLPVPTDPPESNNVDWRESFPREEHYTSQRRESLADDQWSSAATVRERKTAQSPKPAPRKEARKVKSSRTQPPMQPQTAAGPRVEPKPSKFQYKPQNKGKSPNKTPPKGTPKPDQESQLSPEEIFNQFFGDGAAFSPSNKQNNPQQYPQGPQQPPHATAEPYFATYGQPPQHPPPQDHHRAADAYFSGNWQSPQQHSQGPQQPYTPHNSQQYTQQNFPYSNYGPQNTAGSDPYRQTQSPFYPNDQQQGYAPQNSFMNGNRTYQTPPPQPSYAQPYPYPQAQQQPQPYPQPHPQPQPQPGPTYTPAYEGTKNGDYESLPRIEAITWRALSKEERHPIENIPVLPEGWDWRIDDRNRLFYVDTYARGKEKRCFWHPPEEEQDDYSDLPGWERVCTIFGRVYWLHKESRIVSYRFPILCGQLDLKNGELFVFQNGWKHWKKANLSTFKLNDDDVRCQITHDVWEKGLSDEAVAVRGELWWRNDAVKEKNLKLSEWRPAESVLTEIIQFTETTGSLNGTASLIDSDGTLRNPQENIPQFDGPEQRAKQQGDTNSFSKVSITKIAS</sequence>
<name>A0AAD6MYN6_9EURO</name>
<evidence type="ECO:0000313" key="3">
    <source>
        <dbReference type="Proteomes" id="UP001215712"/>
    </source>
</evidence>
<evidence type="ECO:0000313" key="2">
    <source>
        <dbReference type="EMBL" id="KAJ5733614.1"/>
    </source>
</evidence>
<dbReference type="EMBL" id="JAQJAN010000003">
    <property type="protein sequence ID" value="KAJ5733614.1"/>
    <property type="molecule type" value="Genomic_DNA"/>
</dbReference>
<protein>
    <recommendedName>
        <fullName evidence="4">WW domain-containing protein</fullName>
    </recommendedName>
</protein>
<feature type="compositionally biased region" description="Low complexity" evidence="1">
    <location>
        <begin position="200"/>
        <end position="211"/>
    </location>
</feature>
<evidence type="ECO:0008006" key="4">
    <source>
        <dbReference type="Google" id="ProtNLM"/>
    </source>
</evidence>
<feature type="compositionally biased region" description="Polar residues" evidence="1">
    <location>
        <begin position="213"/>
        <end position="270"/>
    </location>
</feature>
<dbReference type="Proteomes" id="UP001215712">
    <property type="component" value="Unassembled WGS sequence"/>
</dbReference>
<gene>
    <name evidence="2" type="ORF">N7493_002400</name>
</gene>
<feature type="compositionally biased region" description="Low complexity" evidence="1">
    <location>
        <begin position="146"/>
        <end position="159"/>
    </location>
</feature>
<feature type="region of interest" description="Disordered" evidence="1">
    <location>
        <begin position="1"/>
        <end position="322"/>
    </location>
</feature>
<reference evidence="2" key="1">
    <citation type="journal article" date="2023" name="IMA Fungus">
        <title>Comparative genomic study of the Penicillium genus elucidates a diverse pangenome and 15 lateral gene transfer events.</title>
        <authorList>
            <person name="Petersen C."/>
            <person name="Sorensen T."/>
            <person name="Nielsen M.R."/>
            <person name="Sondergaard T.E."/>
            <person name="Sorensen J.L."/>
            <person name="Fitzpatrick D.A."/>
            <person name="Frisvad J.C."/>
            <person name="Nielsen K.L."/>
        </authorList>
    </citation>
    <scope>NUCLEOTIDE SEQUENCE</scope>
    <source>
        <strain evidence="2">IBT 17514</strain>
    </source>
</reference>
<organism evidence="2 3">
    <name type="scientific">Penicillium malachiteum</name>
    <dbReference type="NCBI Taxonomy" id="1324776"/>
    <lineage>
        <taxon>Eukaryota</taxon>
        <taxon>Fungi</taxon>
        <taxon>Dikarya</taxon>
        <taxon>Ascomycota</taxon>
        <taxon>Pezizomycotina</taxon>
        <taxon>Eurotiomycetes</taxon>
        <taxon>Eurotiomycetidae</taxon>
        <taxon>Eurotiales</taxon>
        <taxon>Aspergillaceae</taxon>
        <taxon>Penicillium</taxon>
    </lineage>
</organism>
<reference evidence="2" key="2">
    <citation type="submission" date="2023-01" db="EMBL/GenBank/DDBJ databases">
        <authorList>
            <person name="Petersen C."/>
        </authorList>
    </citation>
    <scope>NUCLEOTIDE SEQUENCE</scope>
    <source>
        <strain evidence="2">IBT 17514</strain>
    </source>
</reference>